<reference evidence="1 2" key="1">
    <citation type="submission" date="2019-03" db="EMBL/GenBank/DDBJ databases">
        <title>Porphyromonas levii Isolated from the Uterus of Dairy Cows.</title>
        <authorList>
            <person name="Francis A.M."/>
        </authorList>
    </citation>
    <scope>NUCLEOTIDE SEQUENCE [LARGE SCALE GENOMIC DNA]</scope>
    <source>
        <strain evidence="1 2">AF5678</strain>
    </source>
</reference>
<gene>
    <name evidence="1" type="ORF">E4P47_03520</name>
</gene>
<dbReference type="Gene3D" id="1.20.5.2950">
    <property type="match status" value="1"/>
</dbReference>
<sequence>MDNKIQELAEKIYKDGVEKANSQAEQIVAKAESQGRDALEKAKSEAERIVTEAREEAERLKTQSETEVRNMVSSAEDALQLKITSMINSAAVNKAIDAAFAKPEALYGVVLQMAKQLSGGVEISTSDAKGLEEYFRAEAQDVLNQGVKITEVAGKSANFDISPEGADYKINVSKEAFAEYFKEFMRPRMREILFGGE</sequence>
<proteinExistence type="predicted"/>
<accession>A0A4Y8WQ43</accession>
<dbReference type="AlphaFoldDB" id="A0A4Y8WQ43"/>
<protein>
    <submittedName>
        <fullName evidence="1">Uncharacterized protein</fullName>
    </submittedName>
</protein>
<evidence type="ECO:0000313" key="1">
    <source>
        <dbReference type="EMBL" id="TFH95881.1"/>
    </source>
</evidence>
<dbReference type="RefSeq" id="WP_018357481.1">
    <property type="nucleotide sequence ID" value="NZ_CP197400.1"/>
</dbReference>
<dbReference type="Proteomes" id="UP000297225">
    <property type="component" value="Unassembled WGS sequence"/>
</dbReference>
<dbReference type="STRING" id="1122973.GCA_000379925_00198"/>
<name>A0A4Y8WQ43_9PORP</name>
<organism evidence="1 2">
    <name type="scientific">Porphyromonas levii</name>
    <dbReference type="NCBI Taxonomy" id="28114"/>
    <lineage>
        <taxon>Bacteria</taxon>
        <taxon>Pseudomonadati</taxon>
        <taxon>Bacteroidota</taxon>
        <taxon>Bacteroidia</taxon>
        <taxon>Bacteroidales</taxon>
        <taxon>Porphyromonadaceae</taxon>
        <taxon>Porphyromonas</taxon>
    </lineage>
</organism>
<keyword evidence="2" id="KW-1185">Reference proteome</keyword>
<comment type="caution">
    <text evidence="1">The sequence shown here is derived from an EMBL/GenBank/DDBJ whole genome shotgun (WGS) entry which is preliminary data.</text>
</comment>
<dbReference type="OrthoDB" id="1093377at2"/>
<evidence type="ECO:0000313" key="2">
    <source>
        <dbReference type="Proteomes" id="UP000297225"/>
    </source>
</evidence>
<dbReference type="EMBL" id="SPNC01000035">
    <property type="protein sequence ID" value="TFH95881.1"/>
    <property type="molecule type" value="Genomic_DNA"/>
</dbReference>